<evidence type="ECO:0000256" key="1">
    <source>
        <dbReference type="ARBA" id="ARBA00004196"/>
    </source>
</evidence>
<dbReference type="SUPFAM" id="SSF53807">
    <property type="entry name" value="Helical backbone' metal receptor"/>
    <property type="match status" value="1"/>
</dbReference>
<dbReference type="InterPro" id="IPR002491">
    <property type="entry name" value="ABC_transptr_periplasmic_BD"/>
</dbReference>
<keyword evidence="4 6" id="KW-0732">Signal</keyword>
<feature type="domain" description="Fe/B12 periplasmic-binding" evidence="7">
    <location>
        <begin position="72"/>
        <end position="326"/>
    </location>
</feature>
<keyword evidence="9" id="KW-1185">Reference proteome</keyword>
<evidence type="ECO:0000256" key="2">
    <source>
        <dbReference type="ARBA" id="ARBA00008814"/>
    </source>
</evidence>
<dbReference type="PROSITE" id="PS50983">
    <property type="entry name" value="FE_B12_PBP"/>
    <property type="match status" value="1"/>
</dbReference>
<comment type="similarity">
    <text evidence="2">Belongs to the bacterial solute-binding protein 8 family.</text>
</comment>
<dbReference type="Pfam" id="PF01497">
    <property type="entry name" value="Peripla_BP_2"/>
    <property type="match status" value="1"/>
</dbReference>
<feature type="chain" id="PRO_5045159077" evidence="6">
    <location>
        <begin position="43"/>
        <end position="326"/>
    </location>
</feature>
<evidence type="ECO:0000313" key="9">
    <source>
        <dbReference type="Proteomes" id="UP001500325"/>
    </source>
</evidence>
<evidence type="ECO:0000256" key="4">
    <source>
        <dbReference type="ARBA" id="ARBA00022729"/>
    </source>
</evidence>
<evidence type="ECO:0000313" key="8">
    <source>
        <dbReference type="EMBL" id="GAA4696216.1"/>
    </source>
</evidence>
<protein>
    <submittedName>
        <fullName evidence="8">Iron-siderophore ABC transporter substrate-binding protein</fullName>
    </submittedName>
</protein>
<reference evidence="9" key="1">
    <citation type="journal article" date="2019" name="Int. J. Syst. Evol. Microbiol.">
        <title>The Global Catalogue of Microorganisms (GCM) 10K type strain sequencing project: providing services to taxonomists for standard genome sequencing and annotation.</title>
        <authorList>
            <consortium name="The Broad Institute Genomics Platform"/>
            <consortium name="The Broad Institute Genome Sequencing Center for Infectious Disease"/>
            <person name="Wu L."/>
            <person name="Ma J."/>
        </authorList>
    </citation>
    <scope>NUCLEOTIDE SEQUENCE [LARGE SCALE GENOMIC DNA]</scope>
    <source>
        <strain evidence="9">JCM 18055</strain>
    </source>
</reference>
<evidence type="ECO:0000256" key="3">
    <source>
        <dbReference type="ARBA" id="ARBA00022448"/>
    </source>
</evidence>
<evidence type="ECO:0000259" key="7">
    <source>
        <dbReference type="PROSITE" id="PS50983"/>
    </source>
</evidence>
<dbReference type="Proteomes" id="UP001500325">
    <property type="component" value="Unassembled WGS sequence"/>
</dbReference>
<comment type="subcellular location">
    <subcellularLocation>
        <location evidence="1">Cell envelope</location>
    </subcellularLocation>
</comment>
<keyword evidence="5" id="KW-0175">Coiled coil</keyword>
<dbReference type="EMBL" id="BAABIC010000012">
    <property type="protein sequence ID" value="GAA4696216.1"/>
    <property type="molecule type" value="Genomic_DNA"/>
</dbReference>
<dbReference type="CDD" id="cd01146">
    <property type="entry name" value="FhuD"/>
    <property type="match status" value="1"/>
</dbReference>
<organism evidence="8 9">
    <name type="scientific">Pseudonocardia yuanmonensis</name>
    <dbReference type="NCBI Taxonomy" id="1095914"/>
    <lineage>
        <taxon>Bacteria</taxon>
        <taxon>Bacillati</taxon>
        <taxon>Actinomycetota</taxon>
        <taxon>Actinomycetes</taxon>
        <taxon>Pseudonocardiales</taxon>
        <taxon>Pseudonocardiaceae</taxon>
        <taxon>Pseudonocardia</taxon>
    </lineage>
</organism>
<dbReference type="InterPro" id="IPR051313">
    <property type="entry name" value="Bact_iron-sidero_bind"/>
</dbReference>
<dbReference type="PANTHER" id="PTHR30532:SF1">
    <property type="entry name" value="IRON(3+)-HYDROXAMATE-BINDING PROTEIN FHUD"/>
    <property type="match status" value="1"/>
</dbReference>
<comment type="caution">
    <text evidence="8">The sequence shown here is derived from an EMBL/GenBank/DDBJ whole genome shotgun (WGS) entry which is preliminary data.</text>
</comment>
<accession>A0ABP8WZM2</accession>
<keyword evidence="3" id="KW-0813">Transport</keyword>
<name>A0ABP8WZM2_9PSEU</name>
<proteinExistence type="inferred from homology"/>
<dbReference type="RefSeq" id="WP_345381903.1">
    <property type="nucleotide sequence ID" value="NZ_BAABIC010000012.1"/>
</dbReference>
<dbReference type="PANTHER" id="PTHR30532">
    <property type="entry name" value="IRON III DICITRATE-BINDING PERIPLASMIC PROTEIN"/>
    <property type="match status" value="1"/>
</dbReference>
<dbReference type="PROSITE" id="PS51257">
    <property type="entry name" value="PROKAR_LIPOPROTEIN"/>
    <property type="match status" value="1"/>
</dbReference>
<feature type="signal peptide" evidence="6">
    <location>
        <begin position="1"/>
        <end position="42"/>
    </location>
</feature>
<evidence type="ECO:0000256" key="5">
    <source>
        <dbReference type="SAM" id="Coils"/>
    </source>
</evidence>
<evidence type="ECO:0000256" key="6">
    <source>
        <dbReference type="SAM" id="SignalP"/>
    </source>
</evidence>
<feature type="coiled-coil region" evidence="5">
    <location>
        <begin position="174"/>
        <end position="201"/>
    </location>
</feature>
<sequence>MRTRSARGAGGRAARRRRGATGVLLAAAALLLAACSSGGQEAQAPAADGADGATRAVATAFGEVQVPAAPQRVVALGEPALDTALAVGVTPVGVTASRGGTAPPAYLGAQVASLPIVGTVTEPNVEEVLAAQPDLILGTTSTTQEQYDALSKIAPTVAPAAAEMGRWQEPLKVYARALGKADELGTQLADLEQRAAALQQQGTFAVLRWMPAGAVVMNAGLMPGSLLSATGAAPVQPATALGKAPHSDPLSLENLTQVDADRIFVASLNAEGRTALEAARQQPAFTRLKAARSGAVNSVDGAVWSSSSGPIAARLVVEDIEEAVRG</sequence>
<gene>
    <name evidence="8" type="ORF">GCM10023215_37760</name>
</gene>
<dbReference type="Gene3D" id="3.40.50.1980">
    <property type="entry name" value="Nitrogenase molybdenum iron protein domain"/>
    <property type="match status" value="2"/>
</dbReference>